<sequence>MEAEMGLMRRIPPKYTETALSALLNLLPDHSSQLLSQVDQPLQDRYCVIWIVERSSSYVNTTEMLTPIVQQDWLLHHVLHVKIREDIASRVLSFSQQRPRVVCILSGNGAVSAVTLRQPISSDTTVTYEVTSKND</sequence>
<organism evidence="1 2">
    <name type="scientific">Camellia lanceoleosa</name>
    <dbReference type="NCBI Taxonomy" id="1840588"/>
    <lineage>
        <taxon>Eukaryota</taxon>
        <taxon>Viridiplantae</taxon>
        <taxon>Streptophyta</taxon>
        <taxon>Embryophyta</taxon>
        <taxon>Tracheophyta</taxon>
        <taxon>Spermatophyta</taxon>
        <taxon>Magnoliopsida</taxon>
        <taxon>eudicotyledons</taxon>
        <taxon>Gunneridae</taxon>
        <taxon>Pentapetalae</taxon>
        <taxon>asterids</taxon>
        <taxon>Ericales</taxon>
        <taxon>Theaceae</taxon>
        <taxon>Camellia</taxon>
    </lineage>
</organism>
<evidence type="ECO:0000313" key="2">
    <source>
        <dbReference type="Proteomes" id="UP001060215"/>
    </source>
</evidence>
<gene>
    <name evidence="1" type="ORF">LOK49_LG07G00387</name>
</gene>
<evidence type="ECO:0000313" key="1">
    <source>
        <dbReference type="EMBL" id="KAI8008826.1"/>
    </source>
</evidence>
<proteinExistence type="predicted"/>
<reference evidence="1 2" key="1">
    <citation type="journal article" date="2022" name="Plant J.">
        <title>Chromosome-level genome of Camellia lanceoleosa provides a valuable resource for understanding genome evolution and self-incompatibility.</title>
        <authorList>
            <person name="Gong W."/>
            <person name="Xiao S."/>
            <person name="Wang L."/>
            <person name="Liao Z."/>
            <person name="Chang Y."/>
            <person name="Mo W."/>
            <person name="Hu G."/>
            <person name="Li W."/>
            <person name="Zhao G."/>
            <person name="Zhu H."/>
            <person name="Hu X."/>
            <person name="Ji K."/>
            <person name="Xiang X."/>
            <person name="Song Q."/>
            <person name="Yuan D."/>
            <person name="Jin S."/>
            <person name="Zhang L."/>
        </authorList>
    </citation>
    <scope>NUCLEOTIDE SEQUENCE [LARGE SCALE GENOMIC DNA]</scope>
    <source>
        <strain evidence="1">SQ_2022a</strain>
    </source>
</reference>
<dbReference type="EMBL" id="CM045764">
    <property type="protein sequence ID" value="KAI8008826.1"/>
    <property type="molecule type" value="Genomic_DNA"/>
</dbReference>
<name>A0ACC0HA30_9ERIC</name>
<dbReference type="Proteomes" id="UP001060215">
    <property type="component" value="Chromosome 7"/>
</dbReference>
<comment type="caution">
    <text evidence="1">The sequence shown here is derived from an EMBL/GenBank/DDBJ whole genome shotgun (WGS) entry which is preliminary data.</text>
</comment>
<keyword evidence="2" id="KW-1185">Reference proteome</keyword>
<protein>
    <submittedName>
        <fullName evidence="1">AT-hook motif nuclear-localized protein 12</fullName>
    </submittedName>
</protein>
<accession>A0ACC0HA30</accession>